<dbReference type="PANTHER" id="PTHR37451:SF1">
    <property type="entry name" value="MARVEL DOMAIN-CONTAINING PROTEIN"/>
    <property type="match status" value="1"/>
</dbReference>
<feature type="compositionally biased region" description="Basic and acidic residues" evidence="5">
    <location>
        <begin position="211"/>
        <end position="220"/>
    </location>
</feature>
<comment type="caution">
    <text evidence="8">The sequence shown here is derived from an EMBL/GenBank/DDBJ whole genome shotgun (WGS) entry which is preliminary data.</text>
</comment>
<dbReference type="GO" id="GO:0016020">
    <property type="term" value="C:membrane"/>
    <property type="evidence" value="ECO:0007669"/>
    <property type="project" value="UniProtKB-SubCell"/>
</dbReference>
<evidence type="ECO:0000313" key="8">
    <source>
        <dbReference type="EMBL" id="OBA26914.1"/>
    </source>
</evidence>
<keyword evidence="9" id="KW-1185">Reference proteome</keyword>
<evidence type="ECO:0000256" key="6">
    <source>
        <dbReference type="SAM" id="Phobius"/>
    </source>
</evidence>
<organism evidence="8 9">
    <name type="scientific">Hanseniaspora valbyensis NRRL Y-1626</name>
    <dbReference type="NCBI Taxonomy" id="766949"/>
    <lineage>
        <taxon>Eukaryota</taxon>
        <taxon>Fungi</taxon>
        <taxon>Dikarya</taxon>
        <taxon>Ascomycota</taxon>
        <taxon>Saccharomycotina</taxon>
        <taxon>Saccharomycetes</taxon>
        <taxon>Saccharomycodales</taxon>
        <taxon>Saccharomycodaceae</taxon>
        <taxon>Hanseniaspora</taxon>
    </lineage>
</organism>
<dbReference type="PANTHER" id="PTHR37451">
    <property type="entry name" value="MARVEL DOMAIN"/>
    <property type="match status" value="1"/>
</dbReference>
<keyword evidence="4 6" id="KW-0472">Membrane</keyword>
<evidence type="ECO:0000259" key="7">
    <source>
        <dbReference type="Pfam" id="PF01284"/>
    </source>
</evidence>
<evidence type="ECO:0000256" key="4">
    <source>
        <dbReference type="ARBA" id="ARBA00023136"/>
    </source>
</evidence>
<keyword evidence="2 6" id="KW-0812">Transmembrane</keyword>
<feature type="region of interest" description="Disordered" evidence="5">
    <location>
        <begin position="191"/>
        <end position="220"/>
    </location>
</feature>
<feature type="transmembrane region" description="Helical" evidence="6">
    <location>
        <begin position="79"/>
        <end position="99"/>
    </location>
</feature>
<evidence type="ECO:0000313" key="9">
    <source>
        <dbReference type="Proteomes" id="UP000092321"/>
    </source>
</evidence>
<dbReference type="InterPro" id="IPR008253">
    <property type="entry name" value="Marvel"/>
</dbReference>
<dbReference type="Proteomes" id="UP000092321">
    <property type="component" value="Unassembled WGS sequence"/>
</dbReference>
<feature type="transmembrane region" description="Helical" evidence="6">
    <location>
        <begin position="46"/>
        <end position="67"/>
    </location>
</feature>
<name>A0A1B7TDV5_9ASCO</name>
<gene>
    <name evidence="8" type="ORF">HANVADRAFT_56076</name>
</gene>
<feature type="transmembrane region" description="Helical" evidence="6">
    <location>
        <begin position="12"/>
        <end position="34"/>
    </location>
</feature>
<evidence type="ECO:0000256" key="1">
    <source>
        <dbReference type="ARBA" id="ARBA00004141"/>
    </source>
</evidence>
<evidence type="ECO:0000256" key="5">
    <source>
        <dbReference type="SAM" id="MobiDB-lite"/>
    </source>
</evidence>
<sequence>MSCLSKIFASDIILNTVRIIEFAVSVIILGMIGYTDSTFNHEKTNFGVAVGAISTFYLLFLFLSIFAINKYIVSANVAFWENGIMLLWFCAFIVLAKEWGSGSCSSESSNARKCRTAQASIAFSGVNFLLFLWTAVCFNVSILAYIMKKGTKKTDIFKTNDTIGGEYSKFHGCTFSLDPYSKSEVQKDLEVGPVSADEDVHSSESAPSNGEEPKENEPVV</sequence>
<keyword evidence="3 6" id="KW-1133">Transmembrane helix</keyword>
<reference evidence="9" key="1">
    <citation type="journal article" date="2016" name="Proc. Natl. Acad. Sci. U.S.A.">
        <title>Comparative genomics of biotechnologically important yeasts.</title>
        <authorList>
            <person name="Riley R."/>
            <person name="Haridas S."/>
            <person name="Wolfe K.H."/>
            <person name="Lopes M.R."/>
            <person name="Hittinger C.T."/>
            <person name="Goeker M."/>
            <person name="Salamov A.A."/>
            <person name="Wisecaver J.H."/>
            <person name="Long T.M."/>
            <person name="Calvey C.H."/>
            <person name="Aerts A.L."/>
            <person name="Barry K.W."/>
            <person name="Choi C."/>
            <person name="Clum A."/>
            <person name="Coughlan A.Y."/>
            <person name="Deshpande S."/>
            <person name="Douglass A.P."/>
            <person name="Hanson S.J."/>
            <person name="Klenk H.-P."/>
            <person name="LaButti K.M."/>
            <person name="Lapidus A."/>
            <person name="Lindquist E.A."/>
            <person name="Lipzen A.M."/>
            <person name="Meier-Kolthoff J.P."/>
            <person name="Ohm R.A."/>
            <person name="Otillar R.P."/>
            <person name="Pangilinan J.L."/>
            <person name="Peng Y."/>
            <person name="Rokas A."/>
            <person name="Rosa C.A."/>
            <person name="Scheuner C."/>
            <person name="Sibirny A.A."/>
            <person name="Slot J.C."/>
            <person name="Stielow J.B."/>
            <person name="Sun H."/>
            <person name="Kurtzman C.P."/>
            <person name="Blackwell M."/>
            <person name="Grigoriev I.V."/>
            <person name="Jeffries T.W."/>
        </authorList>
    </citation>
    <scope>NUCLEOTIDE SEQUENCE [LARGE SCALE GENOMIC DNA]</scope>
    <source>
        <strain evidence="9">NRRL Y-1626</strain>
    </source>
</reference>
<protein>
    <recommendedName>
        <fullName evidence="7">MARVEL domain-containing protein</fullName>
    </recommendedName>
</protein>
<evidence type="ECO:0000256" key="3">
    <source>
        <dbReference type="ARBA" id="ARBA00022989"/>
    </source>
</evidence>
<accession>A0A1B7TDV5</accession>
<dbReference type="OrthoDB" id="4065952at2759"/>
<comment type="subcellular location">
    <subcellularLocation>
        <location evidence="1">Membrane</location>
        <topology evidence="1">Multi-pass membrane protein</topology>
    </subcellularLocation>
</comment>
<evidence type="ECO:0000256" key="2">
    <source>
        <dbReference type="ARBA" id="ARBA00022692"/>
    </source>
</evidence>
<dbReference type="Pfam" id="PF01284">
    <property type="entry name" value="MARVEL"/>
    <property type="match status" value="1"/>
</dbReference>
<dbReference type="AlphaFoldDB" id="A0A1B7TDV5"/>
<dbReference type="EMBL" id="LXPE01000012">
    <property type="protein sequence ID" value="OBA26914.1"/>
    <property type="molecule type" value="Genomic_DNA"/>
</dbReference>
<proteinExistence type="predicted"/>
<feature type="transmembrane region" description="Helical" evidence="6">
    <location>
        <begin position="119"/>
        <end position="146"/>
    </location>
</feature>
<feature type="domain" description="MARVEL" evidence="7">
    <location>
        <begin position="14"/>
        <end position="136"/>
    </location>
</feature>